<protein>
    <submittedName>
        <fullName evidence="1">Uncharacterized protein</fullName>
    </submittedName>
</protein>
<evidence type="ECO:0000313" key="2">
    <source>
        <dbReference type="Proteomes" id="UP001157502"/>
    </source>
</evidence>
<dbReference type="EMBL" id="CM055742">
    <property type="protein sequence ID" value="KAJ8000689.1"/>
    <property type="molecule type" value="Genomic_DNA"/>
</dbReference>
<reference evidence="1" key="1">
    <citation type="submission" date="2021-05" db="EMBL/GenBank/DDBJ databases">
        <authorList>
            <person name="Pan Q."/>
            <person name="Jouanno E."/>
            <person name="Zahm M."/>
            <person name="Klopp C."/>
            <person name="Cabau C."/>
            <person name="Louis A."/>
            <person name="Berthelot C."/>
            <person name="Parey E."/>
            <person name="Roest Crollius H."/>
            <person name="Montfort J."/>
            <person name="Robinson-Rechavi M."/>
            <person name="Bouchez O."/>
            <person name="Lampietro C."/>
            <person name="Lopez Roques C."/>
            <person name="Donnadieu C."/>
            <person name="Postlethwait J."/>
            <person name="Bobe J."/>
            <person name="Dillon D."/>
            <person name="Chandos A."/>
            <person name="von Hippel F."/>
            <person name="Guiguen Y."/>
        </authorList>
    </citation>
    <scope>NUCLEOTIDE SEQUENCE</scope>
    <source>
        <strain evidence="1">YG-Jan2019</strain>
    </source>
</reference>
<name>A0ACC2GAI6_DALPE</name>
<dbReference type="Proteomes" id="UP001157502">
    <property type="component" value="Chromosome 15"/>
</dbReference>
<keyword evidence="2" id="KW-1185">Reference proteome</keyword>
<comment type="caution">
    <text evidence="1">The sequence shown here is derived from an EMBL/GenBank/DDBJ whole genome shotgun (WGS) entry which is preliminary data.</text>
</comment>
<gene>
    <name evidence="1" type="ORF">DPEC_G00182960</name>
</gene>
<proteinExistence type="predicted"/>
<accession>A0ACC2GAI6</accession>
<evidence type="ECO:0000313" key="1">
    <source>
        <dbReference type="EMBL" id="KAJ8000689.1"/>
    </source>
</evidence>
<organism evidence="1 2">
    <name type="scientific">Dallia pectoralis</name>
    <name type="common">Alaska blackfish</name>
    <dbReference type="NCBI Taxonomy" id="75939"/>
    <lineage>
        <taxon>Eukaryota</taxon>
        <taxon>Metazoa</taxon>
        <taxon>Chordata</taxon>
        <taxon>Craniata</taxon>
        <taxon>Vertebrata</taxon>
        <taxon>Euteleostomi</taxon>
        <taxon>Actinopterygii</taxon>
        <taxon>Neopterygii</taxon>
        <taxon>Teleostei</taxon>
        <taxon>Protacanthopterygii</taxon>
        <taxon>Esociformes</taxon>
        <taxon>Umbridae</taxon>
        <taxon>Dallia</taxon>
    </lineage>
</organism>
<sequence length="77" mass="8886">MWRIRPPWSLYLGPVKHHSAGSADLGAPITPEMLRGHVDPSHCWRPSLSTRYAEMTFRKQFREPPLCRHADTPHSLN</sequence>